<proteinExistence type="predicted"/>
<sequence length="131" mass="14847">HQLGRKPIVVLLLRVDAAELGFLAQVAAGVQVGRLAHARLGVDELGGVLGLHERRPQVVLRFDKFLLINRHAVPENELVAPPYPIGEVGRRAGPRVPRRPWSRPPRRRAAGLRASRFPRRRRLSWFWPSGW</sequence>
<evidence type="ECO:0000256" key="1">
    <source>
        <dbReference type="SAM" id="SignalP"/>
    </source>
</evidence>
<reference evidence="2" key="1">
    <citation type="journal article" date="2019" name="Sci. Rep.">
        <title>Draft genome of Tanacetum cinerariifolium, the natural source of mosquito coil.</title>
        <authorList>
            <person name="Yamashiro T."/>
            <person name="Shiraishi A."/>
            <person name="Satake H."/>
            <person name="Nakayama K."/>
        </authorList>
    </citation>
    <scope>NUCLEOTIDE SEQUENCE</scope>
</reference>
<feature type="chain" id="PRO_5025539163" evidence="1">
    <location>
        <begin position="18"/>
        <end position="131"/>
    </location>
</feature>
<keyword evidence="1" id="KW-0732">Signal</keyword>
<name>A0A699RSK6_TANCI</name>
<accession>A0A699RSK6</accession>
<dbReference type="EMBL" id="BKCJ011101568">
    <property type="protein sequence ID" value="GFC85731.1"/>
    <property type="molecule type" value="Genomic_DNA"/>
</dbReference>
<gene>
    <name evidence="2" type="ORF">Tci_857701</name>
</gene>
<dbReference type="AlphaFoldDB" id="A0A699RSK6"/>
<evidence type="ECO:0000313" key="2">
    <source>
        <dbReference type="EMBL" id="GFC85731.1"/>
    </source>
</evidence>
<feature type="non-terminal residue" evidence="2">
    <location>
        <position position="1"/>
    </location>
</feature>
<feature type="signal peptide" evidence="1">
    <location>
        <begin position="1"/>
        <end position="17"/>
    </location>
</feature>
<protein>
    <submittedName>
        <fullName evidence="2">Uncharacterized protein</fullName>
    </submittedName>
</protein>
<comment type="caution">
    <text evidence="2">The sequence shown here is derived from an EMBL/GenBank/DDBJ whole genome shotgun (WGS) entry which is preliminary data.</text>
</comment>
<organism evidence="2">
    <name type="scientific">Tanacetum cinerariifolium</name>
    <name type="common">Dalmatian daisy</name>
    <name type="synonym">Chrysanthemum cinerariifolium</name>
    <dbReference type="NCBI Taxonomy" id="118510"/>
    <lineage>
        <taxon>Eukaryota</taxon>
        <taxon>Viridiplantae</taxon>
        <taxon>Streptophyta</taxon>
        <taxon>Embryophyta</taxon>
        <taxon>Tracheophyta</taxon>
        <taxon>Spermatophyta</taxon>
        <taxon>Magnoliopsida</taxon>
        <taxon>eudicotyledons</taxon>
        <taxon>Gunneridae</taxon>
        <taxon>Pentapetalae</taxon>
        <taxon>asterids</taxon>
        <taxon>campanulids</taxon>
        <taxon>Asterales</taxon>
        <taxon>Asteraceae</taxon>
        <taxon>Asteroideae</taxon>
        <taxon>Anthemideae</taxon>
        <taxon>Anthemidinae</taxon>
        <taxon>Tanacetum</taxon>
    </lineage>
</organism>